<dbReference type="Pfam" id="PF13180">
    <property type="entry name" value="PDZ_2"/>
    <property type="match status" value="1"/>
</dbReference>
<keyword evidence="8" id="KW-0720">Serine protease</keyword>
<evidence type="ECO:0000256" key="4">
    <source>
        <dbReference type="ARBA" id="ARBA00022729"/>
    </source>
</evidence>
<dbReference type="GO" id="GO:0006508">
    <property type="term" value="P:proteolysis"/>
    <property type="evidence" value="ECO:0007669"/>
    <property type="project" value="UniProtKB-KW"/>
</dbReference>
<evidence type="ECO:0000256" key="8">
    <source>
        <dbReference type="ARBA" id="ARBA00022825"/>
    </source>
</evidence>
<dbReference type="InterPro" id="IPR011782">
    <property type="entry name" value="Pept_S1C_Do"/>
</dbReference>
<dbReference type="Proteomes" id="UP001224682">
    <property type="component" value="Unassembled WGS sequence"/>
</dbReference>
<evidence type="ECO:0000259" key="9">
    <source>
        <dbReference type="PROSITE" id="PS50106"/>
    </source>
</evidence>
<organism evidence="10 11">
    <name type="scientific">Ancylobacter polymorphus</name>
    <dbReference type="NCBI Taxonomy" id="223390"/>
    <lineage>
        <taxon>Bacteria</taxon>
        <taxon>Pseudomonadati</taxon>
        <taxon>Pseudomonadota</taxon>
        <taxon>Alphaproteobacteria</taxon>
        <taxon>Hyphomicrobiales</taxon>
        <taxon>Xanthobacteraceae</taxon>
        <taxon>Ancylobacter</taxon>
    </lineage>
</organism>
<proteinExistence type="inferred from homology"/>
<dbReference type="InterPro" id="IPR009003">
    <property type="entry name" value="Peptidase_S1_PA"/>
</dbReference>
<comment type="similarity">
    <text evidence="2">Belongs to the peptidase S1C family.</text>
</comment>
<keyword evidence="11" id="KW-1185">Reference proteome</keyword>
<protein>
    <submittedName>
        <fullName evidence="10">Do/DeqQ family serine protease</fullName>
    </submittedName>
</protein>
<dbReference type="PANTHER" id="PTHR22939">
    <property type="entry name" value="SERINE PROTEASE FAMILY S1C HTRA-RELATED"/>
    <property type="match status" value="1"/>
</dbReference>
<evidence type="ECO:0000256" key="6">
    <source>
        <dbReference type="ARBA" id="ARBA00022764"/>
    </source>
</evidence>
<keyword evidence="5" id="KW-0677">Repeat</keyword>
<dbReference type="Pfam" id="PF13365">
    <property type="entry name" value="Trypsin_2"/>
    <property type="match status" value="1"/>
</dbReference>
<dbReference type="EMBL" id="JAUSUI010000001">
    <property type="protein sequence ID" value="MDQ0301018.1"/>
    <property type="molecule type" value="Genomic_DNA"/>
</dbReference>
<evidence type="ECO:0000256" key="5">
    <source>
        <dbReference type="ARBA" id="ARBA00022737"/>
    </source>
</evidence>
<comment type="subcellular location">
    <subcellularLocation>
        <location evidence="1">Periplasm</location>
    </subcellularLocation>
</comment>
<dbReference type="InterPro" id="IPR001940">
    <property type="entry name" value="Peptidase_S1C"/>
</dbReference>
<accession>A0ABU0B5C8</accession>
<keyword evidence="7" id="KW-0378">Hydrolase</keyword>
<evidence type="ECO:0000256" key="3">
    <source>
        <dbReference type="ARBA" id="ARBA00022670"/>
    </source>
</evidence>
<dbReference type="PRINTS" id="PR00834">
    <property type="entry name" value="PROTEASES2C"/>
</dbReference>
<feature type="domain" description="PDZ" evidence="9">
    <location>
        <begin position="368"/>
        <end position="399"/>
    </location>
</feature>
<evidence type="ECO:0000256" key="1">
    <source>
        <dbReference type="ARBA" id="ARBA00004418"/>
    </source>
</evidence>
<dbReference type="Pfam" id="PF17820">
    <property type="entry name" value="PDZ_6"/>
    <property type="match status" value="1"/>
</dbReference>
<feature type="domain" description="PDZ" evidence="9">
    <location>
        <begin position="217"/>
        <end position="315"/>
    </location>
</feature>
<evidence type="ECO:0000313" key="11">
    <source>
        <dbReference type="Proteomes" id="UP001224682"/>
    </source>
</evidence>
<gene>
    <name evidence="10" type="ORF">J2S75_000029</name>
</gene>
<name>A0ABU0B5C8_9HYPH</name>
<keyword evidence="3 10" id="KW-0645">Protease</keyword>
<dbReference type="SMART" id="SM00228">
    <property type="entry name" value="PDZ"/>
    <property type="match status" value="2"/>
</dbReference>
<dbReference type="SUPFAM" id="SSF50156">
    <property type="entry name" value="PDZ domain-like"/>
    <property type="match status" value="2"/>
</dbReference>
<dbReference type="GO" id="GO:0008233">
    <property type="term" value="F:peptidase activity"/>
    <property type="evidence" value="ECO:0007669"/>
    <property type="project" value="UniProtKB-KW"/>
</dbReference>
<dbReference type="InterPro" id="IPR036034">
    <property type="entry name" value="PDZ_sf"/>
</dbReference>
<dbReference type="InterPro" id="IPR041489">
    <property type="entry name" value="PDZ_6"/>
</dbReference>
<dbReference type="SUPFAM" id="SSF50494">
    <property type="entry name" value="Trypsin-like serine proteases"/>
    <property type="match status" value="1"/>
</dbReference>
<evidence type="ECO:0000313" key="10">
    <source>
        <dbReference type="EMBL" id="MDQ0301018.1"/>
    </source>
</evidence>
<reference evidence="10 11" key="1">
    <citation type="submission" date="2023-07" db="EMBL/GenBank/DDBJ databases">
        <title>Genomic Encyclopedia of Type Strains, Phase IV (KMG-IV): sequencing the most valuable type-strain genomes for metagenomic binning, comparative biology and taxonomic classification.</title>
        <authorList>
            <person name="Goeker M."/>
        </authorList>
    </citation>
    <scope>NUCLEOTIDE SEQUENCE [LARGE SCALE GENOMIC DNA]</scope>
    <source>
        <strain evidence="10 11">DSM 2457</strain>
    </source>
</reference>
<sequence length="433" mass="45489">MVARTAPAIVNVYAQKTAPRNNPLLDDPFFRRFFGDRGSPDVPGFDRRRERVEQSLGSGVLVDRSGIVVTNNHVIDGADEIRIALSDKREFDAEVVLRDARTDIAILRIKGGKGDFPSATLGSSDDLQVGDIVLAIGNPFGVGQTVTQGIVSALARTQRGITDYGFFIQTDAAINPGNSGGALVDGAGRVVGINTAIFSRSGGSQGIGFAIPADMVRVVLQSALSGSKVVRRPWLGADLQQVTPDIAEGLDVSRPTGALVQSIFPGSPAEKAGLRAGDLIVAVAGQEVDDPDAFGFRFATRPLGGSVDLGIVRQGKPATLKVALETAPETVPRDEITLTGRSPLAGATVVNVSPAVIEEMRTLDATRGVVIVGVEEGSPAERTSFRVGDVIMDINGTAITTTADLQRVTRTPVRAWRVTLQRGGRVISALLPG</sequence>
<keyword evidence="6" id="KW-0574">Periplasm</keyword>
<dbReference type="PANTHER" id="PTHR22939:SF129">
    <property type="entry name" value="SERINE PROTEASE HTRA2, MITOCHONDRIAL"/>
    <property type="match status" value="1"/>
</dbReference>
<evidence type="ECO:0000256" key="2">
    <source>
        <dbReference type="ARBA" id="ARBA00010541"/>
    </source>
</evidence>
<evidence type="ECO:0000256" key="7">
    <source>
        <dbReference type="ARBA" id="ARBA00022801"/>
    </source>
</evidence>
<comment type="caution">
    <text evidence="10">The sequence shown here is derived from an EMBL/GenBank/DDBJ whole genome shotgun (WGS) entry which is preliminary data.</text>
</comment>
<dbReference type="Gene3D" id="2.30.42.10">
    <property type="match status" value="2"/>
</dbReference>
<dbReference type="Gene3D" id="2.40.10.120">
    <property type="match status" value="1"/>
</dbReference>
<dbReference type="PROSITE" id="PS50106">
    <property type="entry name" value="PDZ"/>
    <property type="match status" value="2"/>
</dbReference>
<keyword evidence="4" id="KW-0732">Signal</keyword>
<dbReference type="NCBIfam" id="TIGR02037">
    <property type="entry name" value="degP_htrA_DO"/>
    <property type="match status" value="1"/>
</dbReference>
<dbReference type="InterPro" id="IPR001478">
    <property type="entry name" value="PDZ"/>
</dbReference>